<dbReference type="RefSeq" id="WP_210308768.1">
    <property type="nucleotide sequence ID" value="NZ_JACHIK010000009.1"/>
</dbReference>
<comment type="caution">
    <text evidence="1">The sequence shown here is derived from an EMBL/GenBank/DDBJ whole genome shotgun (WGS) entry which is preliminary data.</text>
</comment>
<reference evidence="1 2" key="1">
    <citation type="submission" date="2020-08" db="EMBL/GenBank/DDBJ databases">
        <title>Genomic Encyclopedia of Type Strains, Phase IV (KMG-IV): sequencing the most valuable type-strain genomes for metagenomic binning, comparative biology and taxonomic classification.</title>
        <authorList>
            <person name="Goeker M."/>
        </authorList>
    </citation>
    <scope>NUCLEOTIDE SEQUENCE [LARGE SCALE GENOMIC DNA]</scope>
    <source>
        <strain evidence="1 2">DSM 21319</strain>
    </source>
</reference>
<sequence>MLHEEAVPLSRLIDVVNDRFGTDFNQADQLFFDQIVEAAISDTALKQAAAVNPGEKFELVFRNLLEALFVERMDQNEEIFARFMNDKSFQKVVVGWLSSEAYRRLRLSDFSRIEDSNCAVFHGIVTPCKFRWNR</sequence>
<evidence type="ECO:0000313" key="2">
    <source>
        <dbReference type="Proteomes" id="UP000535406"/>
    </source>
</evidence>
<keyword evidence="2" id="KW-1185">Reference proteome</keyword>
<name>A0A7W7YWH7_9HYPH</name>
<evidence type="ECO:0000313" key="1">
    <source>
        <dbReference type="EMBL" id="MBB5043469.1"/>
    </source>
</evidence>
<dbReference type="AlphaFoldDB" id="A0A7W7YWH7"/>
<dbReference type="EMBL" id="JACHIK010000009">
    <property type="protein sequence ID" value="MBB5043469.1"/>
    <property type="molecule type" value="Genomic_DNA"/>
</dbReference>
<dbReference type="Proteomes" id="UP000535406">
    <property type="component" value="Unassembled WGS sequence"/>
</dbReference>
<accession>A0A7W7YWH7</accession>
<gene>
    <name evidence="1" type="ORF">HNQ66_002875</name>
</gene>
<organism evidence="1 2">
    <name type="scientific">Shinella fusca</name>
    <dbReference type="NCBI Taxonomy" id="544480"/>
    <lineage>
        <taxon>Bacteria</taxon>
        <taxon>Pseudomonadati</taxon>
        <taxon>Pseudomonadota</taxon>
        <taxon>Alphaproteobacteria</taxon>
        <taxon>Hyphomicrobiales</taxon>
        <taxon>Rhizobiaceae</taxon>
        <taxon>Shinella</taxon>
    </lineage>
</organism>
<protein>
    <submittedName>
        <fullName evidence="1">Uncharacterized protein</fullName>
    </submittedName>
</protein>
<proteinExistence type="predicted"/>